<name>A0A1H5SNS1_9EURY</name>
<sequence>MSSSSSDGGGSVPGWVFNPRAKILGVVISFVISGISAFVTATSAGLLEAQSIVFGAVRSAGSAVDSSFASVGDSLLAVESDLFGILVSVGAGAGVAAPIAQAVATLIAVALVAALVFATYWVAKVIIGLIVPP</sequence>
<keyword evidence="1" id="KW-0812">Transmembrane</keyword>
<evidence type="ECO:0000313" key="2">
    <source>
        <dbReference type="EMBL" id="SEF52262.1"/>
    </source>
</evidence>
<feature type="transmembrane region" description="Helical" evidence="1">
    <location>
        <begin position="23"/>
        <end position="47"/>
    </location>
</feature>
<accession>A0A1H5SNS1</accession>
<evidence type="ECO:0000313" key="3">
    <source>
        <dbReference type="Proteomes" id="UP000236740"/>
    </source>
</evidence>
<keyword evidence="3" id="KW-1185">Reference proteome</keyword>
<reference evidence="2 3" key="1">
    <citation type="submission" date="2016-10" db="EMBL/GenBank/DDBJ databases">
        <authorList>
            <person name="de Groot N.N."/>
        </authorList>
    </citation>
    <scope>NUCLEOTIDE SEQUENCE [LARGE SCALE GENOMIC DNA]</scope>
    <source>
        <strain evidence="2 3">CGMCC 1.10331</strain>
    </source>
</reference>
<dbReference type="GeneID" id="39857938"/>
<keyword evidence="1" id="KW-0472">Membrane</keyword>
<dbReference type="AlphaFoldDB" id="A0A1H5SNS1"/>
<protein>
    <submittedName>
        <fullName evidence="2">Uncharacterized protein</fullName>
    </submittedName>
</protein>
<feature type="transmembrane region" description="Helical" evidence="1">
    <location>
        <begin position="82"/>
        <end position="100"/>
    </location>
</feature>
<organism evidence="2 3">
    <name type="scientific">Halobellus limi</name>
    <dbReference type="NCBI Taxonomy" id="699433"/>
    <lineage>
        <taxon>Archaea</taxon>
        <taxon>Methanobacteriati</taxon>
        <taxon>Methanobacteriota</taxon>
        <taxon>Stenosarchaea group</taxon>
        <taxon>Halobacteria</taxon>
        <taxon>Halobacteriales</taxon>
        <taxon>Haloferacaceae</taxon>
        <taxon>Halobellus</taxon>
    </lineage>
</organism>
<keyword evidence="1" id="KW-1133">Transmembrane helix</keyword>
<gene>
    <name evidence="2" type="ORF">SAMN04488133_0031</name>
</gene>
<proteinExistence type="predicted"/>
<dbReference type="Proteomes" id="UP000236740">
    <property type="component" value="Unassembled WGS sequence"/>
</dbReference>
<evidence type="ECO:0000256" key="1">
    <source>
        <dbReference type="SAM" id="Phobius"/>
    </source>
</evidence>
<dbReference type="EMBL" id="FNVN01000001">
    <property type="protein sequence ID" value="SEF52262.1"/>
    <property type="molecule type" value="Genomic_DNA"/>
</dbReference>
<feature type="transmembrane region" description="Helical" evidence="1">
    <location>
        <begin position="106"/>
        <end position="131"/>
    </location>
</feature>
<dbReference type="RefSeq" id="WP_136361820.1">
    <property type="nucleotide sequence ID" value="NZ_CP031311.1"/>
</dbReference>